<reference evidence="3 4" key="1">
    <citation type="submission" date="2018-03" db="EMBL/GenBank/DDBJ databases">
        <title>Draft Genome Sequences of the Obligatory Marine Myxobacteria Enhygromyxa salina SWB007.</title>
        <authorList>
            <person name="Poehlein A."/>
            <person name="Moghaddam J.A."/>
            <person name="Harms H."/>
            <person name="Alanjari M."/>
            <person name="Koenig G.M."/>
            <person name="Daniel R."/>
            <person name="Schaeberle T.F."/>
        </authorList>
    </citation>
    <scope>NUCLEOTIDE SEQUENCE [LARGE SCALE GENOMIC DNA]</scope>
    <source>
        <strain evidence="3 4">SWB007</strain>
    </source>
</reference>
<dbReference type="Pfam" id="PF13489">
    <property type="entry name" value="Methyltransf_23"/>
    <property type="match status" value="1"/>
</dbReference>
<dbReference type="PROSITE" id="PS51257">
    <property type="entry name" value="PROKAR_LIPOPROTEIN"/>
    <property type="match status" value="1"/>
</dbReference>
<dbReference type="SUPFAM" id="SSF53335">
    <property type="entry name" value="S-adenosyl-L-methionine-dependent methyltransferases"/>
    <property type="match status" value="1"/>
</dbReference>
<name>A0A2S9XVQ8_9BACT</name>
<dbReference type="InterPro" id="IPR029063">
    <property type="entry name" value="SAM-dependent_MTases_sf"/>
</dbReference>
<gene>
    <name evidence="3" type="ORF">ENSA7_67550</name>
</gene>
<dbReference type="CDD" id="cd02440">
    <property type="entry name" value="AdoMet_MTases"/>
    <property type="match status" value="1"/>
</dbReference>
<feature type="chain" id="PRO_5015603371" evidence="2">
    <location>
        <begin position="25"/>
        <end position="305"/>
    </location>
</feature>
<evidence type="ECO:0000256" key="1">
    <source>
        <dbReference type="SAM" id="MobiDB-lite"/>
    </source>
</evidence>
<dbReference type="Gene3D" id="3.40.50.150">
    <property type="entry name" value="Vaccinia Virus protein VP39"/>
    <property type="match status" value="1"/>
</dbReference>
<evidence type="ECO:0000313" key="4">
    <source>
        <dbReference type="Proteomes" id="UP000238823"/>
    </source>
</evidence>
<evidence type="ECO:0000313" key="3">
    <source>
        <dbReference type="EMBL" id="PRP96924.1"/>
    </source>
</evidence>
<accession>A0A2S9XVQ8</accession>
<dbReference type="GO" id="GO:0032259">
    <property type="term" value="P:methylation"/>
    <property type="evidence" value="ECO:0007669"/>
    <property type="project" value="UniProtKB-KW"/>
</dbReference>
<evidence type="ECO:0000256" key="2">
    <source>
        <dbReference type="SAM" id="SignalP"/>
    </source>
</evidence>
<keyword evidence="2" id="KW-0732">Signal</keyword>
<dbReference type="GO" id="GO:0008168">
    <property type="term" value="F:methyltransferase activity"/>
    <property type="evidence" value="ECO:0007669"/>
    <property type="project" value="UniProtKB-KW"/>
</dbReference>
<dbReference type="AlphaFoldDB" id="A0A2S9XVQ8"/>
<feature type="signal peptide" evidence="2">
    <location>
        <begin position="1"/>
        <end position="24"/>
    </location>
</feature>
<comment type="caution">
    <text evidence="3">The sequence shown here is derived from an EMBL/GenBank/DDBJ whole genome shotgun (WGS) entry which is preliminary data.</text>
</comment>
<feature type="compositionally biased region" description="Basic and acidic residues" evidence="1">
    <location>
        <begin position="42"/>
        <end position="53"/>
    </location>
</feature>
<proteinExistence type="predicted"/>
<keyword evidence="3" id="KW-0808">Transferase</keyword>
<protein>
    <submittedName>
        <fullName evidence="3">Putative S-adenosylmethionine-dependent methyltransferase</fullName>
        <ecNumber evidence="3">2.1.1.-</ecNumber>
    </submittedName>
</protein>
<sequence length="305" mass="33883">MKRTNFTATLLAIAIGSLALVASGCDKVEPPTKPAPGTDADTTDKDATADKGAKPRSKSKRAKPTGPKHTCNVCGTTAVFKTTSRRKDATCPVCKCSERHRLFIHYLAHGSTLLHEKLDVLHFSPNECEETALRHQPNWHYVTTDFMHEEDLSLDLTNADQPDDSWDLMILYHLLEHIPDDKKAMSEMYRILRPGGRAILQVPLEIGLAETYEDPTITDPKERRKHFGQSDHVRKYSIQGLRERLEAVGFEVEALDYLGQLDPAVVERHQFSGAFDPPLDEAIWIVTKPGGGGGDPLPEGHVDSD</sequence>
<feature type="region of interest" description="Disordered" evidence="1">
    <location>
        <begin position="26"/>
        <end position="67"/>
    </location>
</feature>
<keyword evidence="3" id="KW-0489">Methyltransferase</keyword>
<feature type="compositionally biased region" description="Basic residues" evidence="1">
    <location>
        <begin position="54"/>
        <end position="63"/>
    </location>
</feature>
<dbReference type="EMBL" id="PVNL01000133">
    <property type="protein sequence ID" value="PRP96924.1"/>
    <property type="molecule type" value="Genomic_DNA"/>
</dbReference>
<dbReference type="Proteomes" id="UP000238823">
    <property type="component" value="Unassembled WGS sequence"/>
</dbReference>
<organism evidence="3 4">
    <name type="scientific">Enhygromyxa salina</name>
    <dbReference type="NCBI Taxonomy" id="215803"/>
    <lineage>
        <taxon>Bacteria</taxon>
        <taxon>Pseudomonadati</taxon>
        <taxon>Myxococcota</taxon>
        <taxon>Polyangia</taxon>
        <taxon>Nannocystales</taxon>
        <taxon>Nannocystaceae</taxon>
        <taxon>Enhygromyxa</taxon>
    </lineage>
</organism>
<dbReference type="EC" id="2.1.1.-" evidence="3"/>